<reference evidence="7 8" key="1">
    <citation type="submission" date="2017-02" db="EMBL/GenBank/DDBJ databases">
        <title>The new phylogeny of genus Mycobacterium.</title>
        <authorList>
            <person name="Tortoli E."/>
            <person name="Trovato A."/>
            <person name="Cirillo D.M."/>
        </authorList>
    </citation>
    <scope>NUCLEOTIDE SEQUENCE [LARGE SCALE GENOMIC DNA]</scope>
    <source>
        <strain evidence="7 8">DSM 44049</strain>
    </source>
</reference>
<evidence type="ECO:0000256" key="2">
    <source>
        <dbReference type="ARBA" id="ARBA00008900"/>
    </source>
</evidence>
<accession>A0A1E3SCB2</accession>
<evidence type="ECO:0000256" key="3">
    <source>
        <dbReference type="ARBA" id="ARBA00012982"/>
    </source>
</evidence>
<keyword evidence="8" id="KW-1185">Reference proteome</keyword>
<comment type="similarity">
    <text evidence="2">Belongs to the PTPS family. QueD subfamily.</text>
</comment>
<dbReference type="GO" id="GO:0070497">
    <property type="term" value="F:6-carboxytetrahydropterin synthase activity"/>
    <property type="evidence" value="ECO:0007669"/>
    <property type="project" value="UniProtKB-EC"/>
</dbReference>
<evidence type="ECO:0000313" key="7">
    <source>
        <dbReference type="EMBL" id="ORA94590.1"/>
    </source>
</evidence>
<evidence type="ECO:0000256" key="5">
    <source>
        <dbReference type="ARBA" id="ARBA00031449"/>
    </source>
</evidence>
<dbReference type="EMBL" id="MVHT01000125">
    <property type="protein sequence ID" value="ORA94590.1"/>
    <property type="molecule type" value="Genomic_DNA"/>
</dbReference>
<gene>
    <name evidence="7" type="ORF">BST27_27775</name>
</gene>
<dbReference type="SUPFAM" id="SSF55620">
    <property type="entry name" value="Tetrahydrobiopterin biosynthesis enzymes-like"/>
    <property type="match status" value="1"/>
</dbReference>
<dbReference type="Gene3D" id="3.30.479.10">
    <property type="entry name" value="6-pyruvoyl tetrahydropterin synthase/QueD"/>
    <property type="match status" value="1"/>
</dbReference>
<name>A0A1E3SCB2_MYCIE</name>
<dbReference type="AlphaFoldDB" id="A0A1E3SCB2"/>
<protein>
    <recommendedName>
        <fullName evidence="4">6-carboxy-5,6,7,8-tetrahydropterin synthase</fullName>
        <ecNumber evidence="3">4.1.2.50</ecNumber>
    </recommendedName>
    <alternativeName>
        <fullName evidence="5">Queuosine biosynthesis protein QueD</fullName>
    </alternativeName>
</protein>
<sequence>MMLSDAAHTATIHRDDAPIGRSARFHLRKRFADLPCCYRSWARQGKHVYLHGYELTFDIEFACAETEPDSDVVLNHGVLKDVCKELRRQFDHTTLIAADDPHLKLFEMLAERGVIDLRIMISTGMQASAAWVFDTVDSIVLQATAGRVWVSRVIARESRNNVITLTAEPPV</sequence>
<dbReference type="EC" id="4.1.2.50" evidence="3"/>
<dbReference type="STRING" id="28445.BHQ20_15790"/>
<comment type="catalytic activity">
    <reaction evidence="6">
        <text>7,8-dihydroneopterin 3'-triphosphate + H2O = 6-carboxy-5,6,7,8-tetrahydropterin + triphosphate + acetaldehyde + 2 H(+)</text>
        <dbReference type="Rhea" id="RHEA:27966"/>
        <dbReference type="ChEBI" id="CHEBI:15343"/>
        <dbReference type="ChEBI" id="CHEBI:15377"/>
        <dbReference type="ChEBI" id="CHEBI:15378"/>
        <dbReference type="ChEBI" id="CHEBI:18036"/>
        <dbReference type="ChEBI" id="CHEBI:58462"/>
        <dbReference type="ChEBI" id="CHEBI:61032"/>
        <dbReference type="EC" id="4.1.2.50"/>
    </reaction>
</comment>
<evidence type="ECO:0000256" key="6">
    <source>
        <dbReference type="ARBA" id="ARBA00048807"/>
    </source>
</evidence>
<dbReference type="InterPro" id="IPR007115">
    <property type="entry name" value="6-PTP_synth/QueD"/>
</dbReference>
<dbReference type="Pfam" id="PF01242">
    <property type="entry name" value="PTPS"/>
    <property type="match status" value="1"/>
</dbReference>
<dbReference type="Proteomes" id="UP000192739">
    <property type="component" value="Unassembled WGS sequence"/>
</dbReference>
<evidence type="ECO:0000256" key="4">
    <source>
        <dbReference type="ARBA" id="ARBA00018141"/>
    </source>
</evidence>
<comment type="caution">
    <text evidence="7">The sequence shown here is derived from an EMBL/GenBank/DDBJ whole genome shotgun (WGS) entry which is preliminary data.</text>
</comment>
<evidence type="ECO:0000256" key="1">
    <source>
        <dbReference type="ARBA" id="ARBA00005061"/>
    </source>
</evidence>
<evidence type="ECO:0000313" key="8">
    <source>
        <dbReference type="Proteomes" id="UP000192739"/>
    </source>
</evidence>
<organism evidence="7 8">
    <name type="scientific">Mycobacterium intermedium</name>
    <dbReference type="NCBI Taxonomy" id="28445"/>
    <lineage>
        <taxon>Bacteria</taxon>
        <taxon>Bacillati</taxon>
        <taxon>Actinomycetota</taxon>
        <taxon>Actinomycetes</taxon>
        <taxon>Mycobacteriales</taxon>
        <taxon>Mycobacteriaceae</taxon>
        <taxon>Mycobacterium</taxon>
        <taxon>Mycobacterium simiae complex</taxon>
    </lineage>
</organism>
<dbReference type="InterPro" id="IPR038418">
    <property type="entry name" value="6-PTP_synth/QueD_sf"/>
</dbReference>
<dbReference type="UniPathway" id="UPA00391"/>
<comment type="pathway">
    <text evidence="1">Purine metabolism; 7-cyano-7-deazaguanine biosynthesis.</text>
</comment>
<proteinExistence type="inferred from homology"/>